<dbReference type="EMBL" id="CAJPIZ010012150">
    <property type="protein sequence ID" value="CAG2113542.1"/>
    <property type="molecule type" value="Genomic_DNA"/>
</dbReference>
<dbReference type="PANTHER" id="PTHR12424:SF8">
    <property type="entry name" value="PROTEIN TWEETY"/>
    <property type="match status" value="1"/>
</dbReference>
<evidence type="ECO:0000256" key="8">
    <source>
        <dbReference type="ARBA" id="ARBA00023136"/>
    </source>
</evidence>
<keyword evidence="12 13" id="KW-0407">Ion channel</keyword>
<dbReference type="GO" id="GO:0072320">
    <property type="term" value="F:volume-sensitive chloride channel activity"/>
    <property type="evidence" value="ECO:0007669"/>
    <property type="project" value="TreeGrafter"/>
</dbReference>
<comment type="subcellular location">
    <subcellularLocation>
        <location evidence="1">Cell membrane</location>
        <topology evidence="1">Multi-pass membrane protein</topology>
    </subcellularLocation>
</comment>
<dbReference type="OrthoDB" id="187568at2759"/>
<feature type="compositionally biased region" description="Pro residues" evidence="14">
    <location>
        <begin position="248"/>
        <end position="259"/>
    </location>
</feature>
<evidence type="ECO:0000256" key="13">
    <source>
        <dbReference type="RuleBase" id="RU361114"/>
    </source>
</evidence>
<evidence type="ECO:0000256" key="7">
    <source>
        <dbReference type="ARBA" id="ARBA00023065"/>
    </source>
</evidence>
<dbReference type="EMBL" id="OC866725">
    <property type="protein sequence ID" value="CAD7633112.1"/>
    <property type="molecule type" value="Genomic_DNA"/>
</dbReference>
<dbReference type="Pfam" id="PF04906">
    <property type="entry name" value="Tweety"/>
    <property type="match status" value="1"/>
</dbReference>
<feature type="transmembrane region" description="Helical" evidence="13">
    <location>
        <begin position="20"/>
        <end position="43"/>
    </location>
</feature>
<dbReference type="GO" id="GO:0005886">
    <property type="term" value="C:plasma membrane"/>
    <property type="evidence" value="ECO:0007669"/>
    <property type="project" value="UniProtKB-SubCell"/>
</dbReference>
<evidence type="ECO:0000256" key="6">
    <source>
        <dbReference type="ARBA" id="ARBA00022989"/>
    </source>
</evidence>
<evidence type="ECO:0000256" key="14">
    <source>
        <dbReference type="SAM" id="MobiDB-lite"/>
    </source>
</evidence>
<evidence type="ECO:0000256" key="5">
    <source>
        <dbReference type="ARBA" id="ARBA00022692"/>
    </source>
</evidence>
<dbReference type="Proteomes" id="UP000759131">
    <property type="component" value="Unassembled WGS sequence"/>
</dbReference>
<evidence type="ECO:0000313" key="16">
    <source>
        <dbReference type="Proteomes" id="UP000759131"/>
    </source>
</evidence>
<evidence type="ECO:0000256" key="11">
    <source>
        <dbReference type="ARBA" id="ARBA00023214"/>
    </source>
</evidence>
<comment type="function">
    <text evidence="13">Probable chloride channel.</text>
</comment>
<evidence type="ECO:0000256" key="9">
    <source>
        <dbReference type="ARBA" id="ARBA00023173"/>
    </source>
</evidence>
<gene>
    <name evidence="15" type="ORF">OSB1V03_LOCUS13511</name>
</gene>
<keyword evidence="3 13" id="KW-0813">Transport</keyword>
<evidence type="ECO:0000256" key="10">
    <source>
        <dbReference type="ARBA" id="ARBA00023180"/>
    </source>
</evidence>
<dbReference type="GO" id="GO:0005229">
    <property type="term" value="F:intracellularly calcium-gated chloride channel activity"/>
    <property type="evidence" value="ECO:0007669"/>
    <property type="project" value="TreeGrafter"/>
</dbReference>
<evidence type="ECO:0000256" key="2">
    <source>
        <dbReference type="ARBA" id="ARBA00009849"/>
    </source>
</evidence>
<feature type="region of interest" description="Disordered" evidence="14">
    <location>
        <begin position="295"/>
        <end position="317"/>
    </location>
</feature>
<evidence type="ECO:0000256" key="3">
    <source>
        <dbReference type="ARBA" id="ARBA00022448"/>
    </source>
</evidence>
<feature type="transmembrane region" description="Helical" evidence="13">
    <location>
        <begin position="166"/>
        <end position="188"/>
    </location>
</feature>
<keyword evidence="16" id="KW-1185">Reference proteome</keyword>
<dbReference type="AlphaFoldDB" id="A0A7R9L143"/>
<proteinExistence type="inferred from homology"/>
<evidence type="ECO:0000256" key="1">
    <source>
        <dbReference type="ARBA" id="ARBA00004651"/>
    </source>
</evidence>
<keyword evidence="10" id="KW-0325">Glycoprotein</keyword>
<comment type="similarity">
    <text evidence="2 13">Belongs to the tweety family.</text>
</comment>
<dbReference type="PANTHER" id="PTHR12424">
    <property type="entry name" value="TWEETY-RELATED"/>
    <property type="match status" value="1"/>
</dbReference>
<keyword evidence="9 13" id="KW-0869">Chloride channel</keyword>
<keyword evidence="11 13" id="KW-0868">Chloride</keyword>
<accession>A0A7R9L143</accession>
<name>A0A7R9L143_9ACAR</name>
<evidence type="ECO:0000256" key="12">
    <source>
        <dbReference type="ARBA" id="ARBA00023303"/>
    </source>
</evidence>
<keyword evidence="4" id="KW-1003">Cell membrane</keyword>
<feature type="region of interest" description="Disordered" evidence="14">
    <location>
        <begin position="205"/>
        <end position="280"/>
    </location>
</feature>
<dbReference type="InterPro" id="IPR006990">
    <property type="entry name" value="Tweety"/>
</dbReference>
<comment type="caution">
    <text evidence="13">Lacks conserved residue(s) required for the propagation of feature annotation.</text>
</comment>
<keyword evidence="6 13" id="KW-1133">Transmembrane helix</keyword>
<sequence length="410" mass="45791">MLVLCRVCQRWSTLCGECDVRMTVLGLLSLVVCWVITSVYLGISVAGSDFCVDPQPFISQQLNNAIEESVFDYYVGCNTNSPFAKQTEETAHILEWINRHNQELSRMCRQKCSGREITDKLKTMSADSTRIKERFDSLLQALDCKRFNADYIAMMTASCKEVLEGVVLMLMSSSAAGLCFTLLVLCASHTWINIRKKRPLSAEHTEETDPFLPPASSTSTTSSANSKRIRDSYGSANSMRPRFSHTPPQTPHFPPPTSTPPANGRSIGRDDQLSFLSPPPAYEQVHHNQLSAHQQMVGHQMGGHHPQQQMGGHPGHPQMMHSQLGGHPGHQHSHQAIGPHYVSSRALCCHFSYGNMPHIMTVTVCTVYSVLHKTVNSTVQTLILWLYRRHNSSSLFKAAENVVTKRKNVY</sequence>
<reference evidence="15" key="1">
    <citation type="submission" date="2020-11" db="EMBL/GenBank/DDBJ databases">
        <authorList>
            <person name="Tran Van P."/>
        </authorList>
    </citation>
    <scope>NUCLEOTIDE SEQUENCE</scope>
</reference>
<evidence type="ECO:0000256" key="4">
    <source>
        <dbReference type="ARBA" id="ARBA00022475"/>
    </source>
</evidence>
<keyword evidence="5 13" id="KW-0812">Transmembrane</keyword>
<keyword evidence="7 13" id="KW-0406">Ion transport</keyword>
<dbReference type="GO" id="GO:0034707">
    <property type="term" value="C:chloride channel complex"/>
    <property type="evidence" value="ECO:0007669"/>
    <property type="project" value="UniProtKB-UniRule"/>
</dbReference>
<protein>
    <recommendedName>
        <fullName evidence="13">Protein tweety homolog</fullName>
    </recommendedName>
</protein>
<organism evidence="15">
    <name type="scientific">Medioppia subpectinata</name>
    <dbReference type="NCBI Taxonomy" id="1979941"/>
    <lineage>
        <taxon>Eukaryota</taxon>
        <taxon>Metazoa</taxon>
        <taxon>Ecdysozoa</taxon>
        <taxon>Arthropoda</taxon>
        <taxon>Chelicerata</taxon>
        <taxon>Arachnida</taxon>
        <taxon>Acari</taxon>
        <taxon>Acariformes</taxon>
        <taxon>Sarcoptiformes</taxon>
        <taxon>Oribatida</taxon>
        <taxon>Brachypylina</taxon>
        <taxon>Oppioidea</taxon>
        <taxon>Oppiidae</taxon>
        <taxon>Medioppia</taxon>
    </lineage>
</organism>
<keyword evidence="8 13" id="KW-0472">Membrane</keyword>
<evidence type="ECO:0000313" key="15">
    <source>
        <dbReference type="EMBL" id="CAD7633112.1"/>
    </source>
</evidence>